<keyword evidence="2" id="KW-1185">Reference proteome</keyword>
<protein>
    <submittedName>
        <fullName evidence="1">Uncharacterized protein</fullName>
    </submittedName>
</protein>
<dbReference type="Proteomes" id="UP001419268">
    <property type="component" value="Unassembled WGS sequence"/>
</dbReference>
<organism evidence="1 2">
    <name type="scientific">Stephania cephalantha</name>
    <dbReference type="NCBI Taxonomy" id="152367"/>
    <lineage>
        <taxon>Eukaryota</taxon>
        <taxon>Viridiplantae</taxon>
        <taxon>Streptophyta</taxon>
        <taxon>Embryophyta</taxon>
        <taxon>Tracheophyta</taxon>
        <taxon>Spermatophyta</taxon>
        <taxon>Magnoliopsida</taxon>
        <taxon>Ranunculales</taxon>
        <taxon>Menispermaceae</taxon>
        <taxon>Menispermoideae</taxon>
        <taxon>Cissampelideae</taxon>
        <taxon>Stephania</taxon>
    </lineage>
</organism>
<reference evidence="1 2" key="1">
    <citation type="submission" date="2024-01" db="EMBL/GenBank/DDBJ databases">
        <title>Genome assemblies of Stephania.</title>
        <authorList>
            <person name="Yang L."/>
        </authorList>
    </citation>
    <scope>NUCLEOTIDE SEQUENCE [LARGE SCALE GENOMIC DNA]</scope>
    <source>
        <strain evidence="1">JXDWG</strain>
        <tissue evidence="1">Leaf</tissue>
    </source>
</reference>
<sequence>MLMTARPLLLQNGIKTNCYEHGYCEIKVVQWLEGFSNVVHGQLDVAVAKAISIREALS</sequence>
<comment type="caution">
    <text evidence="1">The sequence shown here is derived from an EMBL/GenBank/DDBJ whole genome shotgun (WGS) entry which is preliminary data.</text>
</comment>
<evidence type="ECO:0000313" key="1">
    <source>
        <dbReference type="EMBL" id="KAK9149865.1"/>
    </source>
</evidence>
<dbReference type="AlphaFoldDB" id="A0AAP0KER9"/>
<accession>A0AAP0KER9</accession>
<name>A0AAP0KER9_9MAGN</name>
<proteinExistence type="predicted"/>
<evidence type="ECO:0000313" key="2">
    <source>
        <dbReference type="Proteomes" id="UP001419268"/>
    </source>
</evidence>
<dbReference type="EMBL" id="JBBNAG010000003">
    <property type="protein sequence ID" value="KAK9149865.1"/>
    <property type="molecule type" value="Genomic_DNA"/>
</dbReference>
<gene>
    <name evidence="1" type="ORF">Scep_008622</name>
</gene>